<feature type="transmembrane region" description="Helical" evidence="9">
    <location>
        <begin position="60"/>
        <end position="82"/>
    </location>
</feature>
<keyword evidence="4 9" id="KW-0812">Transmembrane</keyword>
<comment type="subcellular location">
    <subcellularLocation>
        <location evidence="1">Cell membrane</location>
        <topology evidence="1">Multi-pass membrane protein</topology>
    </subcellularLocation>
</comment>
<evidence type="ECO:0000256" key="5">
    <source>
        <dbReference type="ARBA" id="ARBA00022970"/>
    </source>
</evidence>
<name>A0A1I6Z3Y4_9ACTN</name>
<keyword evidence="11" id="KW-1185">Reference proteome</keyword>
<keyword evidence="6 9" id="KW-1133">Transmembrane helix</keyword>
<keyword evidence="3" id="KW-1003">Cell membrane</keyword>
<organism evidence="10 11">
    <name type="scientific">Geodermatophilus amargosae</name>
    <dbReference type="NCBI Taxonomy" id="1296565"/>
    <lineage>
        <taxon>Bacteria</taxon>
        <taxon>Bacillati</taxon>
        <taxon>Actinomycetota</taxon>
        <taxon>Actinomycetes</taxon>
        <taxon>Geodermatophilales</taxon>
        <taxon>Geodermatophilaceae</taxon>
        <taxon>Geodermatophilus</taxon>
    </lineage>
</organism>
<sequence length="293" mass="30716">MGKFVQLVVDGLSTGSVYAALALAIVLVHQATGLINFAQGGMAVLSAYAVWWLTNRGLPLVAAILVAIVLSVVFGALVERWLMRRFERGDPDTAVVVTIGLLTLITGFAGWLWTYNNQQFPSLFPLDTVSFLGVSVSVRSLGTTAVIVVAMLLLQGLFVGTKLGLALRAVAINPQSAAFCGLPVGRLLMVGWGLAAALGAVAAVLVAPQLTLTPGMLDNALVYALAAVILGGLTSPIGVVIAAWIIGILENLAAVYVPFIGFDLKVAVPFILIFVVLIVRPQGLFGRKTVVRV</sequence>
<keyword evidence="7 9" id="KW-0472">Membrane</keyword>
<feature type="transmembrane region" description="Helical" evidence="9">
    <location>
        <begin position="190"/>
        <end position="208"/>
    </location>
</feature>
<evidence type="ECO:0000256" key="4">
    <source>
        <dbReference type="ARBA" id="ARBA00022692"/>
    </source>
</evidence>
<gene>
    <name evidence="10" type="ORF">SAMN05660657_01661</name>
</gene>
<dbReference type="PANTHER" id="PTHR11795">
    <property type="entry name" value="BRANCHED-CHAIN AMINO ACID TRANSPORT SYSTEM PERMEASE PROTEIN LIVH"/>
    <property type="match status" value="1"/>
</dbReference>
<comment type="similarity">
    <text evidence="8">Belongs to the binding-protein-dependent transport system permease family. LivHM subfamily.</text>
</comment>
<proteinExistence type="inferred from homology"/>
<dbReference type="OrthoDB" id="9807115at2"/>
<dbReference type="Proteomes" id="UP000199546">
    <property type="component" value="Unassembled WGS sequence"/>
</dbReference>
<dbReference type="GO" id="GO:0022857">
    <property type="term" value="F:transmembrane transporter activity"/>
    <property type="evidence" value="ECO:0007669"/>
    <property type="project" value="InterPro"/>
</dbReference>
<evidence type="ECO:0000256" key="6">
    <source>
        <dbReference type="ARBA" id="ARBA00022989"/>
    </source>
</evidence>
<evidence type="ECO:0000256" key="2">
    <source>
        <dbReference type="ARBA" id="ARBA00022448"/>
    </source>
</evidence>
<dbReference type="EMBL" id="FPBA01000004">
    <property type="protein sequence ID" value="SFT57395.1"/>
    <property type="molecule type" value="Genomic_DNA"/>
</dbReference>
<keyword evidence="5" id="KW-0029">Amino-acid transport</keyword>
<dbReference type="STRING" id="1296565.SAMN05660657_01661"/>
<dbReference type="GO" id="GO:0005886">
    <property type="term" value="C:plasma membrane"/>
    <property type="evidence" value="ECO:0007669"/>
    <property type="project" value="UniProtKB-SubCell"/>
</dbReference>
<evidence type="ECO:0000313" key="11">
    <source>
        <dbReference type="Proteomes" id="UP000199546"/>
    </source>
</evidence>
<evidence type="ECO:0000256" key="9">
    <source>
        <dbReference type="SAM" id="Phobius"/>
    </source>
</evidence>
<dbReference type="GO" id="GO:0006865">
    <property type="term" value="P:amino acid transport"/>
    <property type="evidence" value="ECO:0007669"/>
    <property type="project" value="UniProtKB-KW"/>
</dbReference>
<feature type="transmembrane region" description="Helical" evidence="9">
    <location>
        <begin position="255"/>
        <end position="279"/>
    </location>
</feature>
<dbReference type="InterPro" id="IPR001851">
    <property type="entry name" value="ABC_transp_permease"/>
</dbReference>
<feature type="transmembrane region" description="Helical" evidence="9">
    <location>
        <begin position="133"/>
        <end position="153"/>
    </location>
</feature>
<feature type="transmembrane region" description="Helical" evidence="9">
    <location>
        <begin position="220"/>
        <end position="249"/>
    </location>
</feature>
<dbReference type="AlphaFoldDB" id="A0A1I6Z3Y4"/>
<evidence type="ECO:0000256" key="7">
    <source>
        <dbReference type="ARBA" id="ARBA00023136"/>
    </source>
</evidence>
<evidence type="ECO:0000313" key="10">
    <source>
        <dbReference type="EMBL" id="SFT57395.1"/>
    </source>
</evidence>
<dbReference type="PANTHER" id="PTHR11795:SF451">
    <property type="entry name" value="ABC TRANSPORTER PERMEASE PROTEIN"/>
    <property type="match status" value="1"/>
</dbReference>
<accession>A0A1I6Z3Y4</accession>
<dbReference type="CDD" id="cd06582">
    <property type="entry name" value="TM_PBP1_LivH_like"/>
    <property type="match status" value="1"/>
</dbReference>
<reference evidence="11" key="1">
    <citation type="submission" date="2016-10" db="EMBL/GenBank/DDBJ databases">
        <authorList>
            <person name="Varghese N."/>
            <person name="Submissions S."/>
        </authorList>
    </citation>
    <scope>NUCLEOTIDE SEQUENCE [LARGE SCALE GENOMIC DNA]</scope>
    <source>
        <strain evidence="11">DSM 46136</strain>
    </source>
</reference>
<dbReference type="InterPro" id="IPR052157">
    <property type="entry name" value="BCAA_transport_permease"/>
</dbReference>
<dbReference type="Pfam" id="PF02653">
    <property type="entry name" value="BPD_transp_2"/>
    <property type="match status" value="1"/>
</dbReference>
<evidence type="ECO:0000256" key="3">
    <source>
        <dbReference type="ARBA" id="ARBA00022475"/>
    </source>
</evidence>
<feature type="transmembrane region" description="Helical" evidence="9">
    <location>
        <begin position="6"/>
        <end position="27"/>
    </location>
</feature>
<evidence type="ECO:0000256" key="1">
    <source>
        <dbReference type="ARBA" id="ARBA00004651"/>
    </source>
</evidence>
<evidence type="ECO:0000256" key="8">
    <source>
        <dbReference type="ARBA" id="ARBA00037998"/>
    </source>
</evidence>
<keyword evidence="2" id="KW-0813">Transport</keyword>
<dbReference type="RefSeq" id="WP_093578921.1">
    <property type="nucleotide sequence ID" value="NZ_FPBA01000004.1"/>
</dbReference>
<protein>
    <submittedName>
        <fullName evidence="10">Branched-chain amino acid transport system permease protein</fullName>
    </submittedName>
</protein>
<feature type="transmembrane region" description="Helical" evidence="9">
    <location>
        <begin position="94"/>
        <end position="113"/>
    </location>
</feature>